<evidence type="ECO:0000313" key="2">
    <source>
        <dbReference type="EMBL" id="QHU03338.1"/>
    </source>
</evidence>
<reference evidence="2" key="1">
    <citation type="journal article" date="2020" name="Nature">
        <title>Giant virus diversity and host interactions through global metagenomics.</title>
        <authorList>
            <person name="Schulz F."/>
            <person name="Roux S."/>
            <person name="Paez-Espino D."/>
            <person name="Jungbluth S."/>
            <person name="Walsh D.A."/>
            <person name="Denef V.J."/>
            <person name="McMahon K.D."/>
            <person name="Konstantinidis K.T."/>
            <person name="Eloe-Fadrosh E.A."/>
            <person name="Kyrpides N.C."/>
            <person name="Woyke T."/>
        </authorList>
    </citation>
    <scope>NUCLEOTIDE SEQUENCE</scope>
    <source>
        <strain evidence="2">GVMAG-M-3300026093-6</strain>
    </source>
</reference>
<dbReference type="PANTHER" id="PTHR46656">
    <property type="entry name" value="PUTATIVE-RELATED"/>
    <property type="match status" value="1"/>
</dbReference>
<accession>A0A6C0JHU5</accession>
<dbReference type="AlphaFoldDB" id="A0A6C0JHU5"/>
<proteinExistence type="predicted"/>
<dbReference type="PANTHER" id="PTHR46656:SF3">
    <property type="entry name" value="PUTATIVE-RELATED"/>
    <property type="match status" value="1"/>
</dbReference>
<dbReference type="Gene3D" id="3.40.50.2000">
    <property type="entry name" value="Glycogen Phosphorylase B"/>
    <property type="match status" value="1"/>
</dbReference>
<protein>
    <recommendedName>
        <fullName evidence="1">Glycosyl transferase family 1 domain-containing protein</fullName>
    </recommendedName>
</protein>
<dbReference type="Pfam" id="PF00534">
    <property type="entry name" value="Glycos_transf_1"/>
    <property type="match status" value="1"/>
</dbReference>
<feature type="domain" description="Glycosyl transferase family 1" evidence="1">
    <location>
        <begin position="263"/>
        <end position="335"/>
    </location>
</feature>
<sequence>MKKKLLWISDYDSSGYSIVSKNLLPFLNDKYDLHLLVINTLRDKNYLNIELDKYKIISVPDFLQNTSLSIGSILKTMFDEYMYGYNDLKSYVNEIKPEIIISLNDAQVIERHVKIIKEMDYKCIFLGYLPIDLEILPINFFENLEKCTALITMSNKSKNVILNTGFKKDIYILEHPIDNNFTKLENPRQFRKMFFKDITEDDILIMNSNVNDIRKRLDITIESYYIFHKNYSHLIDKNVYLILKTNDFNGCNLNFRDYCNKLNLKYSIDLSDKIHFIFEKISISDLNQLYNCVDLYISTTSGEGWGLSAFEFISIGKPVLISDNTTYNEYFNKDFLIKSEQKPLSEGRYMNEQHENSFYILFALGYESVVNSGITYDSSINSLYQNIGKNTIYTISPEKGDDCFNTLHDFFKLLNQINKKPKIFSLHVFIDVKNNYNFCSSIFNELKQIDLKNVLENYKLTFLPNNSIDKFISKVNIPCKYDLSTKIHDFIINPKKYRAISKKDSIKFNKMFNKTKICNDLINILDNILAKSN</sequence>
<dbReference type="EMBL" id="MN740374">
    <property type="protein sequence ID" value="QHU03338.1"/>
    <property type="molecule type" value="Genomic_DNA"/>
</dbReference>
<dbReference type="SUPFAM" id="SSF53756">
    <property type="entry name" value="UDP-Glycosyltransferase/glycogen phosphorylase"/>
    <property type="match status" value="1"/>
</dbReference>
<name>A0A6C0JHU5_9ZZZZ</name>
<dbReference type="Gene3D" id="3.40.50.11930">
    <property type="match status" value="1"/>
</dbReference>
<dbReference type="InterPro" id="IPR001296">
    <property type="entry name" value="Glyco_trans_1"/>
</dbReference>
<evidence type="ECO:0000259" key="1">
    <source>
        <dbReference type="Pfam" id="PF00534"/>
    </source>
</evidence>
<dbReference type="GO" id="GO:0016757">
    <property type="term" value="F:glycosyltransferase activity"/>
    <property type="evidence" value="ECO:0007669"/>
    <property type="project" value="InterPro"/>
</dbReference>
<organism evidence="2">
    <name type="scientific">viral metagenome</name>
    <dbReference type="NCBI Taxonomy" id="1070528"/>
    <lineage>
        <taxon>unclassified sequences</taxon>
        <taxon>metagenomes</taxon>
        <taxon>organismal metagenomes</taxon>
    </lineage>
</organism>